<evidence type="ECO:0000256" key="1">
    <source>
        <dbReference type="SAM" id="MobiDB-lite"/>
    </source>
</evidence>
<dbReference type="Proteomes" id="UP000289152">
    <property type="component" value="Unassembled WGS sequence"/>
</dbReference>
<gene>
    <name evidence="2" type="ORF">M231_00909</name>
</gene>
<feature type="region of interest" description="Disordered" evidence="1">
    <location>
        <begin position="71"/>
        <end position="94"/>
    </location>
</feature>
<feature type="compositionally biased region" description="Basic and acidic residues" evidence="1">
    <location>
        <begin position="154"/>
        <end position="167"/>
    </location>
</feature>
<comment type="caution">
    <text evidence="2">The sequence shown here is derived from an EMBL/GenBank/DDBJ whole genome shotgun (WGS) entry which is preliminary data.</text>
</comment>
<feature type="compositionally biased region" description="Basic and acidic residues" evidence="1">
    <location>
        <begin position="392"/>
        <end position="403"/>
    </location>
</feature>
<evidence type="ECO:0000313" key="2">
    <source>
        <dbReference type="EMBL" id="RXK41674.1"/>
    </source>
</evidence>
<dbReference type="InParanoid" id="A0A4Q1BU95"/>
<feature type="compositionally biased region" description="Polar residues" evidence="1">
    <location>
        <begin position="251"/>
        <end position="260"/>
    </location>
</feature>
<accession>A0A4Q1BU95</accession>
<sequence>MSGRILADLQLTLDLKSKDLPSRPPSTLSMISSFFKFRPLPSPSTTAQIAPIPVPSRRTKKGINFSRPLRRISVSTTASRTSGKSGRSNKSKSTLGRLSQFINIPGFPPLPSENNVESGEMQEMRQRDNNGLNWMGWSEDDKSRDLAGIGNGGRYEEGGGFGKRENERDEDEEGDEGRRGMEWVKTIFDPDAEDLPSAVIAATVNSVGMGGLRPPPRQNSPPSTLYHDPRETRRNQVEAKEKEKEREKRNSLNSQSNIRQLTPPKPHQIESYSTSSTGESSKKRLSKEKQNLNKKTHRPPDLSLSKDALNPSLWMDDDVLALANTPTATVEVSHFSPETTRSSFSSVMVPVMAYSQPGKRKSREIHEDVYGGLAREQSMKLSSKNTKASQGRSEDTYFRKSDDTGINGTGISRSSDSSNGRLERSESSVSGMADVATLGKSVTGSWRSVSTEVSKKDNTSNETGRSMTNIGENEKWSKSRSAVTPVLPNIPIAGGSLMSGDWPSS</sequence>
<dbReference type="AlphaFoldDB" id="A0A4Q1BU95"/>
<name>A0A4Q1BU95_TREME</name>
<feature type="region of interest" description="Disordered" evidence="1">
    <location>
        <begin position="207"/>
        <end position="306"/>
    </location>
</feature>
<dbReference type="OrthoDB" id="2576153at2759"/>
<protein>
    <submittedName>
        <fullName evidence="2">Uncharacterized protein</fullName>
    </submittedName>
</protein>
<feature type="compositionally biased region" description="Polar residues" evidence="1">
    <location>
        <begin position="440"/>
        <end position="452"/>
    </location>
</feature>
<feature type="compositionally biased region" description="Polar residues" evidence="1">
    <location>
        <begin position="379"/>
        <end position="391"/>
    </location>
</feature>
<keyword evidence="3" id="KW-1185">Reference proteome</keyword>
<reference evidence="2 3" key="1">
    <citation type="submission" date="2016-06" db="EMBL/GenBank/DDBJ databases">
        <title>Evolution of pathogenesis and genome organization in the Tremellales.</title>
        <authorList>
            <person name="Cuomo C."/>
            <person name="Litvintseva A."/>
            <person name="Heitman J."/>
            <person name="Chen Y."/>
            <person name="Sun S."/>
            <person name="Springer D."/>
            <person name="Dromer F."/>
            <person name="Young S."/>
            <person name="Zeng Q."/>
            <person name="Chapman S."/>
            <person name="Gujja S."/>
            <person name="Saif S."/>
            <person name="Birren B."/>
        </authorList>
    </citation>
    <scope>NUCLEOTIDE SEQUENCE [LARGE SCALE GENOMIC DNA]</scope>
    <source>
        <strain evidence="2 3">ATCC 28783</strain>
    </source>
</reference>
<feature type="compositionally biased region" description="Polar residues" evidence="1">
    <location>
        <begin position="404"/>
        <end position="420"/>
    </location>
</feature>
<organism evidence="2 3">
    <name type="scientific">Tremella mesenterica</name>
    <name type="common">Jelly fungus</name>
    <dbReference type="NCBI Taxonomy" id="5217"/>
    <lineage>
        <taxon>Eukaryota</taxon>
        <taxon>Fungi</taxon>
        <taxon>Dikarya</taxon>
        <taxon>Basidiomycota</taxon>
        <taxon>Agaricomycotina</taxon>
        <taxon>Tremellomycetes</taxon>
        <taxon>Tremellales</taxon>
        <taxon>Tremellaceae</taxon>
        <taxon>Tremella</taxon>
    </lineage>
</organism>
<proteinExistence type="predicted"/>
<feature type="compositionally biased region" description="Basic and acidic residues" evidence="1">
    <location>
        <begin position="227"/>
        <end position="250"/>
    </location>
</feature>
<dbReference type="EMBL" id="SDIL01000006">
    <property type="protein sequence ID" value="RXK41674.1"/>
    <property type="molecule type" value="Genomic_DNA"/>
</dbReference>
<feature type="compositionally biased region" description="Polar residues" evidence="1">
    <location>
        <begin position="460"/>
        <end position="471"/>
    </location>
</feature>
<feature type="region of interest" description="Disordered" evidence="1">
    <location>
        <begin position="143"/>
        <end position="182"/>
    </location>
</feature>
<feature type="compositionally biased region" description="Low complexity" evidence="1">
    <location>
        <begin position="79"/>
        <end position="94"/>
    </location>
</feature>
<evidence type="ECO:0000313" key="3">
    <source>
        <dbReference type="Proteomes" id="UP000289152"/>
    </source>
</evidence>
<dbReference type="VEuPathDB" id="FungiDB:TREMEDRAFT_61689"/>
<feature type="compositionally biased region" description="Low complexity" evidence="1">
    <location>
        <begin position="270"/>
        <end position="279"/>
    </location>
</feature>
<feature type="region of interest" description="Disordered" evidence="1">
    <location>
        <begin position="376"/>
        <end position="505"/>
    </location>
</feature>